<dbReference type="Pfam" id="PF05506">
    <property type="entry name" value="PLipase_C_C"/>
    <property type="match status" value="2"/>
</dbReference>
<reference evidence="5 6" key="1">
    <citation type="submission" date="2020-07" db="EMBL/GenBank/DDBJ databases">
        <title>Spirosoma foliorum sp. nov., isolated from the leaves on the Nejang mountain Korea, Republic of.</title>
        <authorList>
            <person name="Ho H."/>
            <person name="Lee Y.-J."/>
            <person name="Nurcahyanto D.-A."/>
            <person name="Kim S.-G."/>
        </authorList>
    </citation>
    <scope>NUCLEOTIDE SEQUENCE [LARGE SCALE GENOMIC DNA]</scope>
    <source>
        <strain evidence="5 6">PL0136</strain>
    </source>
</reference>
<protein>
    <recommendedName>
        <fullName evidence="2">phospholipase C</fullName>
        <ecNumber evidence="2">3.1.4.3</ecNumber>
    </recommendedName>
</protein>
<dbReference type="InterPro" id="IPR017850">
    <property type="entry name" value="Alkaline_phosphatase_core_sf"/>
</dbReference>
<evidence type="ECO:0000256" key="2">
    <source>
        <dbReference type="ARBA" id="ARBA00012018"/>
    </source>
</evidence>
<name>A0A7G5H5S9_9BACT</name>
<dbReference type="AlphaFoldDB" id="A0A7G5H5S9"/>
<dbReference type="Pfam" id="PF04185">
    <property type="entry name" value="Phosphoesterase"/>
    <property type="match status" value="2"/>
</dbReference>
<dbReference type="InterPro" id="IPR006311">
    <property type="entry name" value="TAT_signal"/>
</dbReference>
<proteinExistence type="inferred from homology"/>
<dbReference type="InterPro" id="IPR008475">
    <property type="entry name" value="PLipase_C_C"/>
</dbReference>
<dbReference type="GO" id="GO:0016042">
    <property type="term" value="P:lipid catabolic process"/>
    <property type="evidence" value="ECO:0007669"/>
    <property type="project" value="InterPro"/>
</dbReference>
<accession>A0A7G5H5S9</accession>
<feature type="domain" description="Bacterial phospholipase C C-terminal" evidence="4">
    <location>
        <begin position="632"/>
        <end position="719"/>
    </location>
</feature>
<dbReference type="EC" id="3.1.4.3" evidence="2"/>
<keyword evidence="6" id="KW-1185">Reference proteome</keyword>
<dbReference type="NCBIfam" id="TIGR03396">
    <property type="entry name" value="PC_PLC"/>
    <property type="match status" value="1"/>
</dbReference>
<gene>
    <name evidence="5" type="ORF">H3H32_17035</name>
</gene>
<dbReference type="PANTHER" id="PTHR31956:SF1">
    <property type="entry name" value="NON-SPECIFIC PHOSPHOLIPASE C1"/>
    <property type="match status" value="1"/>
</dbReference>
<sequence>MDSRRDFLKKAALLSTGLSGILPESIQKAFAIDPHPGTTYLDAEHVVILMQENRSFDHTYGMLQGVRGFNDPRAINLPNKNKVWLQTNAANETYAPFRLNLKDTKATWMSSLPHSWENQVDARNGGKQDKWLDAKKSGNKEYAKMPLTMGYYNREDLPFYYALADAFTVCDQNFCSSLTGTTPNRLYFWTGALRDPRDPKAMANVRNENVDYDSEVDWTTFPERLEDLGISWRIYQNEISLSTGLQGKQDEWLSNFTDNPIEWFSQHQVRFHPAYYPFIQKEEKALPERIQALEAKLKALPETDKDYVHTKRDLANQQEWQKIVKADLVKYTPEAYKKLSQREKNLHEKAFTTNVNDPDYRTLTTKTYQDGSVERKLEVPKGDVLHQFRVDVKNKKLPTVSWLVAPENFSDHPGAPWYGAWYISEVMDILTQNPDVWKKTIFILAYDENDGYFDHVPPFVPAHPDQPETGLTSKGIDTRLEFVTKEQEDKRPNKGRTGPIGLGFRVPLVIASPWSRGGFVCSEVFDHTSTLQFLEKFLSHKKSQKVEEPNISAWRRTVCGDLTSAFRPYQGEKIKLPEFVAKEAFIESIHKAQFKPVPSGYKAFSADEIREINQNPVASSHIPTQEKGIRLANALPYELYVDGHTSGKQFTLTLAAKNEAFGKRALGAPFQVYQVLPDDVKIRSYTVVAGDQLSGSWSLDGPYHLCAYGPNGFLREFKGAANNPAIEISCAYERDAKKQLTGNVLVKLKNLDPQRSHVVQLTDNAYHAKGEQKTLDKSGTKGAQQTIVMNLKNSHNWYDFSVKVAGVDNFEQRYAGRVETGKVGYSDPLMGMVIS</sequence>
<feature type="domain" description="Bacterial phospholipase C C-terminal" evidence="4">
    <location>
        <begin position="729"/>
        <end position="817"/>
    </location>
</feature>
<dbReference type="EMBL" id="CP059732">
    <property type="protein sequence ID" value="QMW06471.1"/>
    <property type="molecule type" value="Genomic_DNA"/>
</dbReference>
<evidence type="ECO:0000256" key="1">
    <source>
        <dbReference type="ARBA" id="ARBA00009717"/>
    </source>
</evidence>
<dbReference type="PANTHER" id="PTHR31956">
    <property type="entry name" value="NON-SPECIFIC PHOSPHOLIPASE C4-RELATED"/>
    <property type="match status" value="1"/>
</dbReference>
<evidence type="ECO:0000313" key="5">
    <source>
        <dbReference type="EMBL" id="QMW06471.1"/>
    </source>
</evidence>
<dbReference type="PROSITE" id="PS51318">
    <property type="entry name" value="TAT"/>
    <property type="match status" value="1"/>
</dbReference>
<dbReference type="GO" id="GO:0034480">
    <property type="term" value="F:phosphatidylcholine phospholipase C activity"/>
    <property type="evidence" value="ECO:0007669"/>
    <property type="project" value="UniProtKB-EC"/>
</dbReference>
<evidence type="ECO:0000256" key="3">
    <source>
        <dbReference type="ARBA" id="ARBA00022801"/>
    </source>
</evidence>
<dbReference type="Proteomes" id="UP000515369">
    <property type="component" value="Chromosome"/>
</dbReference>
<keyword evidence="3" id="KW-0378">Hydrolase</keyword>
<dbReference type="RefSeq" id="WP_182463859.1">
    <property type="nucleotide sequence ID" value="NZ_CP059732.1"/>
</dbReference>
<dbReference type="Gene3D" id="3.40.720.10">
    <property type="entry name" value="Alkaline Phosphatase, subunit A"/>
    <property type="match status" value="2"/>
</dbReference>
<evidence type="ECO:0000259" key="4">
    <source>
        <dbReference type="Pfam" id="PF05506"/>
    </source>
</evidence>
<dbReference type="InterPro" id="IPR007312">
    <property type="entry name" value="Phosphoesterase"/>
</dbReference>
<organism evidence="5 6">
    <name type="scientific">Spirosoma foliorum</name>
    <dbReference type="NCBI Taxonomy" id="2710596"/>
    <lineage>
        <taxon>Bacteria</taxon>
        <taxon>Pseudomonadati</taxon>
        <taxon>Bacteroidota</taxon>
        <taxon>Cytophagia</taxon>
        <taxon>Cytophagales</taxon>
        <taxon>Cytophagaceae</taxon>
        <taxon>Spirosoma</taxon>
    </lineage>
</organism>
<comment type="similarity">
    <text evidence="1">Belongs to the bacterial phospholipase C family.</text>
</comment>
<dbReference type="KEGG" id="sfol:H3H32_17035"/>
<dbReference type="InterPro" id="IPR017767">
    <property type="entry name" value="PC-PLC"/>
</dbReference>
<evidence type="ECO:0000313" key="6">
    <source>
        <dbReference type="Proteomes" id="UP000515369"/>
    </source>
</evidence>